<reference evidence="12 13" key="1">
    <citation type="submission" date="2020-05" db="EMBL/GenBank/DDBJ databases">
        <title>Azospirillum oleiclasticum sp. nov, a nitrogen-fixing and heavy crude oil-emulsifying bacterium isolated from the crude oil of Yumen Oilfield.</title>
        <authorList>
            <person name="Wu D."/>
            <person name="Cai M."/>
            <person name="Zhang X."/>
        </authorList>
    </citation>
    <scope>NUCLEOTIDE SEQUENCE [LARGE SCALE GENOMIC DNA]</scope>
    <source>
        <strain evidence="12 13">ROY-1-1-2</strain>
    </source>
</reference>
<keyword evidence="3" id="KW-0540">Nuclease</keyword>
<organism evidence="12 13">
    <name type="scientific">Azospirillum oleiclasticum</name>
    <dbReference type="NCBI Taxonomy" id="2735135"/>
    <lineage>
        <taxon>Bacteria</taxon>
        <taxon>Pseudomonadati</taxon>
        <taxon>Pseudomonadota</taxon>
        <taxon>Alphaproteobacteria</taxon>
        <taxon>Rhodospirillales</taxon>
        <taxon>Azospirillaceae</taxon>
        <taxon>Azospirillum</taxon>
    </lineage>
</organism>
<evidence type="ECO:0000256" key="3">
    <source>
        <dbReference type="ARBA" id="ARBA00022722"/>
    </source>
</evidence>
<dbReference type="Pfam" id="PF18766">
    <property type="entry name" value="SWI2_SNF2"/>
    <property type="match status" value="1"/>
</dbReference>
<comment type="subunit">
    <text evidence="10">The type I restriction/modification system is composed of three polypeptides R, M and S.</text>
</comment>
<dbReference type="NCBIfam" id="TIGR00348">
    <property type="entry name" value="hsdR"/>
    <property type="match status" value="1"/>
</dbReference>
<keyword evidence="5 10" id="KW-0680">Restriction system</keyword>
<keyword evidence="7 10" id="KW-0378">Hydrolase</keyword>
<dbReference type="Gene3D" id="3.90.1570.50">
    <property type="match status" value="1"/>
</dbReference>
<dbReference type="PANTHER" id="PTHR30195">
    <property type="entry name" value="TYPE I SITE-SPECIFIC DEOXYRIBONUCLEASE PROTEIN SUBUNIT M AND R"/>
    <property type="match status" value="1"/>
</dbReference>
<keyword evidence="6 12" id="KW-0255">Endonuclease</keyword>
<dbReference type="Proteomes" id="UP000584642">
    <property type="component" value="Unassembled WGS sequence"/>
</dbReference>
<name>A0ABX2T6B7_9PROT</name>
<dbReference type="GO" id="GO:0004519">
    <property type="term" value="F:endonuclease activity"/>
    <property type="evidence" value="ECO:0007669"/>
    <property type="project" value="UniProtKB-KW"/>
</dbReference>
<dbReference type="Pfam" id="PF04313">
    <property type="entry name" value="HSDR_N"/>
    <property type="match status" value="1"/>
</dbReference>
<dbReference type="InterPro" id="IPR007409">
    <property type="entry name" value="Restrct_endonuc_type1_HsdR_N"/>
</dbReference>
<evidence type="ECO:0000256" key="8">
    <source>
        <dbReference type="ARBA" id="ARBA00022840"/>
    </source>
</evidence>
<dbReference type="RefSeq" id="WP_180280474.1">
    <property type="nucleotide sequence ID" value="NZ_JABFDB010000001.1"/>
</dbReference>
<evidence type="ECO:0000313" key="12">
    <source>
        <dbReference type="EMBL" id="NYZ18758.1"/>
    </source>
</evidence>
<evidence type="ECO:0000256" key="10">
    <source>
        <dbReference type="RuleBase" id="RU364115"/>
    </source>
</evidence>
<sequence>MAQGMEWHLAEQPAIACLEAMGYRFVPPEEHAALRDGENQVLFRPRLVEAIQRINGVSLADAQAAYADLLSVTDNERWLAILRGDFSRPVQGEATRRTLRVVDFADPANNRLTVTHQFRVKAERTRIPDVVVHLNGIPVVVIECKSPINHKDKTGEAFDQIRQYERDIPRLFLSNVFNIVTDGTNCLYGSTGSPSKFFAAWRDPWPRLASDFTDELSKGLWCLLEPPRLLDLIAHFVVFEKTEEGVVKKMCRYQQFRAVNKIVERVVENRHRQGLVWHTQGSGKSLTMAFAALKLKTHRTVESPELTNPNILVLTDRVDLHTQISGTFTACGLPNPTPVESIRDLRTLMDGRTDGLMALSTIFKFQGADEPVTNSANWIVMVDEAHRTQEKGLGVFLRKTLPDARFFGFTGTPIKKDADKRDTYANFGVVGEGYLDKYGIDDAVADGATVPIYYTGRKTDWHIDEAKIDILFDQWFADLPDDKLAELKKRGVTVADLVKHPKRIALIAYDIWAHFKEYARPDGFKAQVVAFDREAVILYKRALDAVIAADLADEDLAAGGMSAAEAQAMAADMSACVYSSSQEDGKPSEDAYTQSIRDDLVAHYLDDKAEIAVKKAFGRKGVRPDFLIVCDKLLTGFDAPAESVMYLDKPLKEHGLLQAIARTNRVADARKRNGLIVDYIGVSAHLDRALASYRADDVRNAMRDLDDLRNQLRAAHAAVLHMMKGVKRAGGRPGKDSLKAEFDQLVARLKPDETQWIEFRNKAREFIGLYEAVSPDPCVLEFTADLKWVALFLQYATQVIEKREAFDQRSYSRKIRDMLERHLDATGLSVTVKLRHITDPEFWEDFKVEGKTEDDLKTAAIRKTTELRKVVYERLGQNAHQYGKFSDRLRELLEKLEGAQLSWADTLKMAEDLAKDLEAEATAHEDAGMSQGAYGILQVLLAFDAGEGADGLAERIATLYEDDATAPRLWQEKEGLRRSLRQQVRGLAHEFGLGNLKEVSEQVEEFALKQFAKV</sequence>
<proteinExistence type="inferred from homology"/>
<evidence type="ECO:0000256" key="6">
    <source>
        <dbReference type="ARBA" id="ARBA00022759"/>
    </source>
</evidence>
<dbReference type="CDD" id="cd22332">
    <property type="entry name" value="HsdR_N"/>
    <property type="match status" value="1"/>
</dbReference>
<evidence type="ECO:0000259" key="11">
    <source>
        <dbReference type="PROSITE" id="PS51192"/>
    </source>
</evidence>
<evidence type="ECO:0000256" key="9">
    <source>
        <dbReference type="ARBA" id="ARBA00023125"/>
    </source>
</evidence>
<dbReference type="CDD" id="cd18800">
    <property type="entry name" value="SF2_C_EcoR124I-like"/>
    <property type="match status" value="1"/>
</dbReference>
<dbReference type="EMBL" id="JABFDB010000001">
    <property type="protein sequence ID" value="NYZ18758.1"/>
    <property type="molecule type" value="Genomic_DNA"/>
</dbReference>
<comment type="catalytic activity">
    <reaction evidence="1 10">
        <text>Endonucleolytic cleavage of DNA to give random double-stranded fragments with terminal 5'-phosphates, ATP is simultaneously hydrolyzed.</text>
        <dbReference type="EC" id="3.1.21.3"/>
    </reaction>
</comment>
<dbReference type="InterPro" id="IPR055180">
    <property type="entry name" value="HsdR_RecA-like_helicase_dom_2"/>
</dbReference>
<accession>A0ABX2T6B7</accession>
<comment type="similarity">
    <text evidence="2 10">Belongs to the HsdR family.</text>
</comment>
<keyword evidence="13" id="KW-1185">Reference proteome</keyword>
<dbReference type="InterPro" id="IPR027417">
    <property type="entry name" value="P-loop_NTPase"/>
</dbReference>
<keyword evidence="9 10" id="KW-0238">DNA-binding</keyword>
<evidence type="ECO:0000256" key="1">
    <source>
        <dbReference type="ARBA" id="ARBA00000851"/>
    </source>
</evidence>
<keyword evidence="4 10" id="KW-0547">Nucleotide-binding</keyword>
<dbReference type="SMART" id="SM00487">
    <property type="entry name" value="DEXDc"/>
    <property type="match status" value="1"/>
</dbReference>
<evidence type="ECO:0000256" key="4">
    <source>
        <dbReference type="ARBA" id="ARBA00022741"/>
    </source>
</evidence>
<evidence type="ECO:0000313" key="13">
    <source>
        <dbReference type="Proteomes" id="UP000584642"/>
    </source>
</evidence>
<dbReference type="Pfam" id="PF22679">
    <property type="entry name" value="T1R_D3-like"/>
    <property type="match status" value="1"/>
</dbReference>
<feature type="domain" description="Helicase ATP-binding" evidence="11">
    <location>
        <begin position="265"/>
        <end position="431"/>
    </location>
</feature>
<dbReference type="InterPro" id="IPR021810">
    <property type="entry name" value="T1RH-like_C"/>
</dbReference>
<dbReference type="InterPro" id="IPR040980">
    <property type="entry name" value="SWI2_SNF2"/>
</dbReference>
<gene>
    <name evidence="12" type="ORF">HND93_03470</name>
</gene>
<comment type="caution">
    <text evidence="12">The sequence shown here is derived from an EMBL/GenBank/DDBJ whole genome shotgun (WGS) entry which is preliminary data.</text>
</comment>
<evidence type="ECO:0000256" key="2">
    <source>
        <dbReference type="ARBA" id="ARBA00008598"/>
    </source>
</evidence>
<dbReference type="InterPro" id="IPR014001">
    <property type="entry name" value="Helicase_ATP-bd"/>
</dbReference>
<dbReference type="Gene3D" id="3.40.50.300">
    <property type="entry name" value="P-loop containing nucleotide triphosphate hydrolases"/>
    <property type="match status" value="2"/>
</dbReference>
<keyword evidence="8 10" id="KW-0067">ATP-binding</keyword>
<dbReference type="PANTHER" id="PTHR30195:SF15">
    <property type="entry name" value="TYPE I RESTRICTION ENZYME HINDI ENDONUCLEASE SUBUNIT"/>
    <property type="match status" value="1"/>
</dbReference>
<dbReference type="EC" id="3.1.21.3" evidence="10"/>
<evidence type="ECO:0000256" key="5">
    <source>
        <dbReference type="ARBA" id="ARBA00022747"/>
    </source>
</evidence>
<dbReference type="PROSITE" id="PS51192">
    <property type="entry name" value="HELICASE_ATP_BIND_1"/>
    <property type="match status" value="1"/>
</dbReference>
<dbReference type="SUPFAM" id="SSF52540">
    <property type="entry name" value="P-loop containing nucleoside triphosphate hydrolases"/>
    <property type="match status" value="1"/>
</dbReference>
<evidence type="ECO:0000256" key="7">
    <source>
        <dbReference type="ARBA" id="ARBA00022801"/>
    </source>
</evidence>
<dbReference type="InterPro" id="IPR004473">
    <property type="entry name" value="Restrct_endonuc_typeI_HsdR"/>
</dbReference>
<protein>
    <recommendedName>
        <fullName evidence="10">Type I restriction enzyme endonuclease subunit</fullName>
        <shortName evidence="10">R protein</shortName>
        <ecNumber evidence="10">3.1.21.3</ecNumber>
    </recommendedName>
</protein>
<dbReference type="InterPro" id="IPR051268">
    <property type="entry name" value="Type-I_R_enzyme_R_subunit"/>
</dbReference>
<dbReference type="Pfam" id="PF11867">
    <property type="entry name" value="T1RH-like_C"/>
    <property type="match status" value="1"/>
</dbReference>
<comment type="function">
    <text evidence="10">Subunit R is required for both nuclease and ATPase activities, but not for modification.</text>
</comment>